<evidence type="ECO:0000313" key="3">
    <source>
        <dbReference type="Proteomes" id="UP000266861"/>
    </source>
</evidence>
<comment type="caution">
    <text evidence="2">The sequence shown here is derived from an EMBL/GenBank/DDBJ whole genome shotgun (WGS) entry which is preliminary data.</text>
</comment>
<dbReference type="Proteomes" id="UP000266861">
    <property type="component" value="Unassembled WGS sequence"/>
</dbReference>
<feature type="region of interest" description="Disordered" evidence="1">
    <location>
        <begin position="280"/>
        <end position="302"/>
    </location>
</feature>
<sequence>MREAKINFGFSSEICEHHAKIVIDEAESSKFNSRNCPQKKKSKSSHYTTASGESKPDLNFEEFTKTYADKDDSAKPSSKKRITSSHLSKQDIEAIVFAEQLKAGIKKVNSHIARMLNLRSQRHLPIPPQEIVSPEESNLHLTLNPIPLKKNELGIEDDTYAPVSKRELKKSVLYFSEVSRNIDHGGDYSLIALGTVADHSAIKANTYDGGQYLIERVKSDNPKESTDINKIIKKGNGVWKLDEFHHCDEGVTLGQLKDTAFSGKPYNLLTANCQQATGQVVNKHSSSSASNEQPLDGRVDQE</sequence>
<accession>A0A397J5P3</accession>
<evidence type="ECO:0000256" key="1">
    <source>
        <dbReference type="SAM" id="MobiDB-lite"/>
    </source>
</evidence>
<gene>
    <name evidence="2" type="ORF">Glove_103g206</name>
</gene>
<feature type="region of interest" description="Disordered" evidence="1">
    <location>
        <begin position="27"/>
        <end position="58"/>
    </location>
</feature>
<proteinExistence type="predicted"/>
<evidence type="ECO:0000313" key="2">
    <source>
        <dbReference type="EMBL" id="RHZ82747.1"/>
    </source>
</evidence>
<dbReference type="EMBL" id="PQFF01000096">
    <property type="protein sequence ID" value="RHZ82747.1"/>
    <property type="molecule type" value="Genomic_DNA"/>
</dbReference>
<reference evidence="2 3" key="1">
    <citation type="submission" date="2018-08" db="EMBL/GenBank/DDBJ databases">
        <title>Genome and evolution of the arbuscular mycorrhizal fungus Diversispora epigaea (formerly Glomus versiforme) and its bacterial endosymbionts.</title>
        <authorList>
            <person name="Sun X."/>
            <person name="Fei Z."/>
            <person name="Harrison M."/>
        </authorList>
    </citation>
    <scope>NUCLEOTIDE SEQUENCE [LARGE SCALE GENOMIC DNA]</scope>
    <source>
        <strain evidence="2 3">IT104</strain>
    </source>
</reference>
<name>A0A397J5P3_9GLOM</name>
<organism evidence="2 3">
    <name type="scientific">Diversispora epigaea</name>
    <dbReference type="NCBI Taxonomy" id="1348612"/>
    <lineage>
        <taxon>Eukaryota</taxon>
        <taxon>Fungi</taxon>
        <taxon>Fungi incertae sedis</taxon>
        <taxon>Mucoromycota</taxon>
        <taxon>Glomeromycotina</taxon>
        <taxon>Glomeromycetes</taxon>
        <taxon>Diversisporales</taxon>
        <taxon>Diversisporaceae</taxon>
        <taxon>Diversispora</taxon>
    </lineage>
</organism>
<feature type="compositionally biased region" description="Polar residues" evidence="1">
    <location>
        <begin position="280"/>
        <end position="293"/>
    </location>
</feature>
<dbReference type="AlphaFoldDB" id="A0A397J5P3"/>
<protein>
    <submittedName>
        <fullName evidence="2">Uncharacterized protein</fullName>
    </submittedName>
</protein>
<dbReference type="OrthoDB" id="2316607at2759"/>
<keyword evidence="3" id="KW-1185">Reference proteome</keyword>